<gene>
    <name evidence="2" type="ORF">CPT_Mano_060</name>
</gene>
<feature type="compositionally biased region" description="Polar residues" evidence="1">
    <location>
        <begin position="109"/>
        <end position="126"/>
    </location>
</feature>
<protein>
    <submittedName>
        <fullName evidence="2">Mor-like transcription factor</fullName>
    </submittedName>
</protein>
<organism evidence="2 3">
    <name type="scientific">Achromobacter phage Mano</name>
    <dbReference type="NCBI Taxonomy" id="2767570"/>
    <lineage>
        <taxon>Viruses</taxon>
        <taxon>Duplodnaviria</taxon>
        <taxon>Heunggongvirae</taxon>
        <taxon>Uroviricota</taxon>
        <taxon>Caudoviricetes</taxon>
        <taxon>Manovirus</taxon>
        <taxon>Manovirus Mano</taxon>
    </lineage>
</organism>
<evidence type="ECO:0000313" key="3">
    <source>
        <dbReference type="Proteomes" id="UP000516893"/>
    </source>
</evidence>
<feature type="region of interest" description="Disordered" evidence="1">
    <location>
        <begin position="99"/>
        <end position="126"/>
    </location>
</feature>
<keyword evidence="3" id="KW-1185">Reference proteome</keyword>
<evidence type="ECO:0000313" key="2">
    <source>
        <dbReference type="EMBL" id="QOE32792.1"/>
    </source>
</evidence>
<dbReference type="SUPFAM" id="SSF46689">
    <property type="entry name" value="Homeodomain-like"/>
    <property type="match status" value="1"/>
</dbReference>
<reference evidence="2 3" key="1">
    <citation type="submission" date="2020-07" db="EMBL/GenBank/DDBJ databases">
        <title>Complete genome sequence of Achromobacter sp. phage Mano.</title>
        <authorList>
            <person name="Bartz M.L."/>
            <person name="Yao G.W."/>
            <person name="Le T."/>
            <person name="Gonzalez C."/>
            <person name="Young R."/>
            <person name="Liu M."/>
        </authorList>
    </citation>
    <scope>NUCLEOTIDE SEQUENCE [LARGE SCALE GENOMIC DNA]</scope>
</reference>
<proteinExistence type="predicted"/>
<sequence length="126" mass="14310">MGQLPRCYPASRKAETVILYVPKTLKPDHQLVRILGWQDAHRLVQHFGGEILQPGNCRDVYRPWRDSSIMRLVEQGVPSKVAAEWFGVSDRHIKNLLRENPQEEPKAANDNNATTQTSAYMASSVK</sequence>
<dbReference type="InterPro" id="IPR009057">
    <property type="entry name" value="Homeodomain-like_sf"/>
</dbReference>
<dbReference type="EMBL" id="MT708550">
    <property type="protein sequence ID" value="QOE32792.1"/>
    <property type="molecule type" value="Genomic_DNA"/>
</dbReference>
<dbReference type="Proteomes" id="UP000516893">
    <property type="component" value="Segment"/>
</dbReference>
<name>A0A7L8G6V1_9CAUD</name>
<evidence type="ECO:0000256" key="1">
    <source>
        <dbReference type="SAM" id="MobiDB-lite"/>
    </source>
</evidence>
<accession>A0A7L8G6V1</accession>